<feature type="compositionally biased region" description="Basic and acidic residues" evidence="1">
    <location>
        <begin position="23"/>
        <end position="35"/>
    </location>
</feature>
<dbReference type="eggNOG" id="KOG1862">
    <property type="taxonomic scope" value="Eukaryota"/>
</dbReference>
<dbReference type="InterPro" id="IPR051640">
    <property type="entry name" value="GRB10-interact_GYF"/>
</dbReference>
<dbReference type="PANTHER" id="PTHR14445">
    <property type="entry name" value="GRB10 INTERACTING GYF PROTEIN"/>
    <property type="match status" value="1"/>
</dbReference>
<dbReference type="Proteomes" id="UP000015103">
    <property type="component" value="Unassembled WGS sequence"/>
</dbReference>
<sequence>MVQPVESLADIQAEQQRQFFKQLEKEKAEREKEKAANSSISVGSLGSWSQGLTWATNLSSPAWQSAVNSLSSTAPPNNNSTTGGFWEQMSSSSLQQQQQSNITSKNKNCAIGGGGKQQQQPQGKDPGGGKVSSKVKRDEMAVLKLFNNTSNDEFTQWCTAALSNIQSSVDIPTFVNFLRDVESAGEVQEYVKMYLGDTQDAYDFARQFLERRNNVKTGSGGGGGGGGGGGNIGLGSGGSSVLLAGSGGGGGVG</sequence>
<organism evidence="2 3">
    <name type="scientific">Rhodnius prolixus</name>
    <name type="common">Triatomid bug</name>
    <dbReference type="NCBI Taxonomy" id="13249"/>
    <lineage>
        <taxon>Eukaryota</taxon>
        <taxon>Metazoa</taxon>
        <taxon>Ecdysozoa</taxon>
        <taxon>Arthropoda</taxon>
        <taxon>Hexapoda</taxon>
        <taxon>Insecta</taxon>
        <taxon>Pterygota</taxon>
        <taxon>Neoptera</taxon>
        <taxon>Paraneoptera</taxon>
        <taxon>Hemiptera</taxon>
        <taxon>Heteroptera</taxon>
        <taxon>Panheteroptera</taxon>
        <taxon>Cimicomorpha</taxon>
        <taxon>Reduviidae</taxon>
        <taxon>Triatominae</taxon>
        <taxon>Rhodnius</taxon>
    </lineage>
</organism>
<dbReference type="HOGENOM" id="CLU_1100800_0_0_1"/>
<dbReference type="VEuPathDB" id="VectorBase:RPRC014742"/>
<feature type="compositionally biased region" description="Polar residues" evidence="1">
    <location>
        <begin position="64"/>
        <end position="83"/>
    </location>
</feature>
<dbReference type="GO" id="GO:0005829">
    <property type="term" value="C:cytosol"/>
    <property type="evidence" value="ECO:0007669"/>
    <property type="project" value="TreeGrafter"/>
</dbReference>
<dbReference type="EnsemblMetazoa" id="RPRC014742-RA">
    <property type="protein sequence ID" value="RPRC014742-PA"/>
    <property type="gene ID" value="RPRC014742"/>
</dbReference>
<accession>T1IEM3</accession>
<dbReference type="InParanoid" id="T1IEM3"/>
<dbReference type="EMBL" id="ACPB03011512">
    <property type="status" value="NOT_ANNOTATED_CDS"/>
    <property type="molecule type" value="Genomic_DNA"/>
</dbReference>
<feature type="region of interest" description="Disordered" evidence="1">
    <location>
        <begin position="23"/>
        <end position="47"/>
    </location>
</feature>
<name>T1IEM3_RHOPR</name>
<evidence type="ECO:0000256" key="1">
    <source>
        <dbReference type="SAM" id="MobiDB-lite"/>
    </source>
</evidence>
<dbReference type="AlphaFoldDB" id="T1IEM3"/>
<evidence type="ECO:0000313" key="2">
    <source>
        <dbReference type="EnsemblMetazoa" id="RPRC014742-PA"/>
    </source>
</evidence>
<protein>
    <submittedName>
        <fullName evidence="2">Uncharacterized protein</fullName>
    </submittedName>
</protein>
<reference evidence="2" key="1">
    <citation type="submission" date="2015-05" db="UniProtKB">
        <authorList>
            <consortium name="EnsemblMetazoa"/>
        </authorList>
    </citation>
    <scope>IDENTIFICATION</scope>
</reference>
<dbReference type="STRING" id="13249.T1IEM3"/>
<proteinExistence type="predicted"/>
<dbReference type="PANTHER" id="PTHR14445:SF36">
    <property type="entry name" value="FI03272P-RELATED"/>
    <property type="match status" value="1"/>
</dbReference>
<keyword evidence="3" id="KW-1185">Reference proteome</keyword>
<feature type="region of interest" description="Disordered" evidence="1">
    <location>
        <begin position="64"/>
        <end position="134"/>
    </location>
</feature>
<dbReference type="OMA" id="NDEFTQW"/>
<evidence type="ECO:0000313" key="3">
    <source>
        <dbReference type="Proteomes" id="UP000015103"/>
    </source>
</evidence>
<feature type="compositionally biased region" description="Low complexity" evidence="1">
    <location>
        <begin position="36"/>
        <end position="47"/>
    </location>
</feature>
<feature type="compositionally biased region" description="Low complexity" evidence="1">
    <location>
        <begin position="90"/>
        <end position="100"/>
    </location>
</feature>